<dbReference type="InterPro" id="IPR013320">
    <property type="entry name" value="ConA-like_dom_sf"/>
</dbReference>
<comment type="caution">
    <text evidence="2">The sequence shown here is derived from an EMBL/GenBank/DDBJ whole genome shotgun (WGS) entry which is preliminary data.</text>
</comment>
<name>A0A8H6K5T7_9PEZI</name>
<dbReference type="Gene3D" id="2.60.120.200">
    <property type="match status" value="1"/>
</dbReference>
<sequence length="285" mass="31924">MYPPAIAGFSLVWFDPFTRFTTDLSLAPYRQWDAIRVDPNAGTGEVQFYDTTADLTYVQSYAPSLPGNAKDQLFILPQHKDGRWTSARLEGKDAHACPEGKSLILQAELQVGNASSDKQGGVWPAFWALGESRDHGTEWPLCGEWDIFEASDGHDWSLASLHWGVTNDAGEIEKYSAPSGELKDRKHEFDHTEFHTWSLKVDRTKSNWKDQSITWHMDGNQFDEVKGSDVGTEDEWKVLAHQAYYPVLNVAIGTNFPEHGKVTDNTATGIDSGMVVNYVAFYVSD</sequence>
<protein>
    <submittedName>
        <fullName evidence="2">Endo-1,3(4)-beta-glucanase</fullName>
    </submittedName>
</protein>
<evidence type="ECO:0000313" key="2">
    <source>
        <dbReference type="EMBL" id="KAF6825030.1"/>
    </source>
</evidence>
<dbReference type="Proteomes" id="UP000639643">
    <property type="component" value="Unassembled WGS sequence"/>
</dbReference>
<dbReference type="AlphaFoldDB" id="A0A8H6K5T7"/>
<dbReference type="PANTHER" id="PTHR10963">
    <property type="entry name" value="GLYCOSYL HYDROLASE-RELATED"/>
    <property type="match status" value="1"/>
</dbReference>
<dbReference type="PANTHER" id="PTHR10963:SF60">
    <property type="entry name" value="GRAM-NEGATIVE BACTERIA-BINDING PROTEIN 1-RELATED"/>
    <property type="match status" value="1"/>
</dbReference>
<proteinExistence type="predicted"/>
<organism evidence="2 3">
    <name type="scientific">Colletotrichum musicola</name>
    <dbReference type="NCBI Taxonomy" id="2175873"/>
    <lineage>
        <taxon>Eukaryota</taxon>
        <taxon>Fungi</taxon>
        <taxon>Dikarya</taxon>
        <taxon>Ascomycota</taxon>
        <taxon>Pezizomycotina</taxon>
        <taxon>Sordariomycetes</taxon>
        <taxon>Hypocreomycetidae</taxon>
        <taxon>Glomerellales</taxon>
        <taxon>Glomerellaceae</taxon>
        <taxon>Colletotrichum</taxon>
        <taxon>Colletotrichum orchidearum species complex</taxon>
    </lineage>
</organism>
<dbReference type="SUPFAM" id="SSF49899">
    <property type="entry name" value="Concanavalin A-like lectins/glucanases"/>
    <property type="match status" value="1"/>
</dbReference>
<dbReference type="PROSITE" id="PS51762">
    <property type="entry name" value="GH16_2"/>
    <property type="match status" value="1"/>
</dbReference>
<dbReference type="InterPro" id="IPR050546">
    <property type="entry name" value="Glycosyl_Hydrlase_16"/>
</dbReference>
<gene>
    <name evidence="2" type="ORF">CMUS01_09985</name>
</gene>
<dbReference type="GO" id="GO:0005975">
    <property type="term" value="P:carbohydrate metabolic process"/>
    <property type="evidence" value="ECO:0007669"/>
    <property type="project" value="InterPro"/>
</dbReference>
<accession>A0A8H6K5T7</accession>
<reference evidence="2" key="1">
    <citation type="journal article" date="2020" name="Phytopathology">
        <title>Genome Sequence Resources of Colletotrichum truncatum, C. plurivorum, C. musicola, and C. sojae: Four Species Pathogenic to Soybean (Glycine max).</title>
        <authorList>
            <person name="Rogerio F."/>
            <person name="Boufleur T.R."/>
            <person name="Ciampi-Guillardi M."/>
            <person name="Sukno S.A."/>
            <person name="Thon M.R."/>
            <person name="Massola Junior N.S."/>
            <person name="Baroncelli R."/>
        </authorList>
    </citation>
    <scope>NUCLEOTIDE SEQUENCE</scope>
    <source>
        <strain evidence="2">LFN0074</strain>
    </source>
</reference>
<evidence type="ECO:0000259" key="1">
    <source>
        <dbReference type="PROSITE" id="PS51762"/>
    </source>
</evidence>
<dbReference type="InterPro" id="IPR000757">
    <property type="entry name" value="Beta-glucanase-like"/>
</dbReference>
<dbReference type="OrthoDB" id="192832at2759"/>
<evidence type="ECO:0000313" key="3">
    <source>
        <dbReference type="Proteomes" id="UP000639643"/>
    </source>
</evidence>
<dbReference type="EMBL" id="WIGM01000444">
    <property type="protein sequence ID" value="KAF6825030.1"/>
    <property type="molecule type" value="Genomic_DNA"/>
</dbReference>
<keyword evidence="3" id="KW-1185">Reference proteome</keyword>
<feature type="domain" description="GH16" evidence="1">
    <location>
        <begin position="1"/>
        <end position="285"/>
    </location>
</feature>
<dbReference type="GO" id="GO:0004553">
    <property type="term" value="F:hydrolase activity, hydrolyzing O-glycosyl compounds"/>
    <property type="evidence" value="ECO:0007669"/>
    <property type="project" value="InterPro"/>
</dbReference>